<dbReference type="Gene3D" id="3.40.50.80">
    <property type="entry name" value="Nucleotide-binding domain of ferredoxin-NADP reductase (FNR) module"/>
    <property type="match status" value="1"/>
</dbReference>
<dbReference type="PANTHER" id="PTHR47354:SF5">
    <property type="entry name" value="PROTEIN RFBI"/>
    <property type="match status" value="1"/>
</dbReference>
<keyword evidence="3" id="KW-1185">Reference proteome</keyword>
<dbReference type="PROSITE" id="PS51384">
    <property type="entry name" value="FAD_FR"/>
    <property type="match status" value="1"/>
</dbReference>
<dbReference type="PRINTS" id="PR00410">
    <property type="entry name" value="PHEHYDRXLASE"/>
</dbReference>
<dbReference type="InterPro" id="IPR050415">
    <property type="entry name" value="MRET"/>
</dbReference>
<dbReference type="Pfam" id="PF00175">
    <property type="entry name" value="NAD_binding_1"/>
    <property type="match status" value="1"/>
</dbReference>
<dbReference type="InterPro" id="IPR017927">
    <property type="entry name" value="FAD-bd_FR_type"/>
</dbReference>
<dbReference type="InterPro" id="IPR017938">
    <property type="entry name" value="Riboflavin_synthase-like_b-brl"/>
</dbReference>
<gene>
    <name evidence="2" type="ORF">GCM10023230_15100</name>
</gene>
<organism evidence="2 3">
    <name type="scientific">Flavobacterium hankyongi</name>
    <dbReference type="NCBI Taxonomy" id="1176532"/>
    <lineage>
        <taxon>Bacteria</taxon>
        <taxon>Pseudomonadati</taxon>
        <taxon>Bacteroidota</taxon>
        <taxon>Flavobacteriia</taxon>
        <taxon>Flavobacteriales</taxon>
        <taxon>Flavobacteriaceae</taxon>
        <taxon>Flavobacterium</taxon>
    </lineage>
</organism>
<dbReference type="InterPro" id="IPR039261">
    <property type="entry name" value="FNR_nucleotide-bd"/>
</dbReference>
<comment type="caution">
    <text evidence="2">The sequence shown here is derived from an EMBL/GenBank/DDBJ whole genome shotgun (WGS) entry which is preliminary data.</text>
</comment>
<protein>
    <recommendedName>
        <fullName evidence="1">FAD-binding FR-type domain-containing protein</fullName>
    </recommendedName>
</protein>
<proteinExistence type="predicted"/>
<dbReference type="RefSeq" id="WP_264543459.1">
    <property type="nucleotide sequence ID" value="NZ_BAABIP010000011.1"/>
</dbReference>
<dbReference type="SUPFAM" id="SSF52343">
    <property type="entry name" value="Ferredoxin reductase-like, C-terminal NADP-linked domain"/>
    <property type="match status" value="1"/>
</dbReference>
<dbReference type="PANTHER" id="PTHR47354">
    <property type="entry name" value="NADH OXIDOREDUCTASE HCR"/>
    <property type="match status" value="1"/>
</dbReference>
<reference evidence="3" key="1">
    <citation type="journal article" date="2019" name="Int. J. Syst. Evol. Microbiol.">
        <title>The Global Catalogue of Microorganisms (GCM) 10K type strain sequencing project: providing services to taxonomists for standard genome sequencing and annotation.</title>
        <authorList>
            <consortium name="The Broad Institute Genomics Platform"/>
            <consortium name="The Broad Institute Genome Sequencing Center for Infectious Disease"/>
            <person name="Wu L."/>
            <person name="Ma J."/>
        </authorList>
    </citation>
    <scope>NUCLEOTIDE SEQUENCE [LARGE SCALE GENOMIC DNA]</scope>
    <source>
        <strain evidence="3">JCM 18198</strain>
    </source>
</reference>
<feature type="domain" description="FAD-binding FR-type" evidence="1">
    <location>
        <begin position="1"/>
        <end position="102"/>
    </location>
</feature>
<dbReference type="Gene3D" id="2.40.30.10">
    <property type="entry name" value="Translation factors"/>
    <property type="match status" value="1"/>
</dbReference>
<dbReference type="InterPro" id="IPR001433">
    <property type="entry name" value="OxRdtase_FAD/NAD-bd"/>
</dbReference>
<sequence length="222" mass="25587">MSDHTVKILQSYYITHDVKCFIVEKPENYDFIPGQATNVCINLPEWKDKPRPFTFTNLREQRYLEFMIKIYRDHNGVTNMLGKTNAGSELIIQEPFGGIQFKKPGIFIAAGTGITPFLSIFRDLYKQNKLYGNKLIYTNKTSDDVIMDAELKKLLKNDYLKVYTREHVIGFTGKRIDRNFLIENIADFGQHFYVCGPKDFVKSITGHLIELGVTSDALVIEE</sequence>
<dbReference type="EMBL" id="BAABIP010000011">
    <property type="protein sequence ID" value="GAA4766317.1"/>
    <property type="molecule type" value="Genomic_DNA"/>
</dbReference>
<name>A0ABP8ZU98_9FLAO</name>
<evidence type="ECO:0000259" key="1">
    <source>
        <dbReference type="PROSITE" id="PS51384"/>
    </source>
</evidence>
<accession>A0ABP8ZU98</accession>
<dbReference type="SUPFAM" id="SSF63380">
    <property type="entry name" value="Riboflavin synthase domain-like"/>
    <property type="match status" value="1"/>
</dbReference>
<dbReference type="Proteomes" id="UP001500141">
    <property type="component" value="Unassembled WGS sequence"/>
</dbReference>
<evidence type="ECO:0000313" key="2">
    <source>
        <dbReference type="EMBL" id="GAA4766317.1"/>
    </source>
</evidence>
<evidence type="ECO:0000313" key="3">
    <source>
        <dbReference type="Proteomes" id="UP001500141"/>
    </source>
</evidence>